<proteinExistence type="predicted"/>
<gene>
    <name evidence="2" type="ORF">H2Z84_04930</name>
</gene>
<keyword evidence="3" id="KW-1185">Reference proteome</keyword>
<organism evidence="2 3">
    <name type="scientific">Aquitalea aquatica</name>
    <dbReference type="NCBI Taxonomy" id="3044273"/>
    <lineage>
        <taxon>Bacteria</taxon>
        <taxon>Pseudomonadati</taxon>
        <taxon>Pseudomonadota</taxon>
        <taxon>Betaproteobacteria</taxon>
        <taxon>Neisseriales</taxon>
        <taxon>Chromobacteriaceae</taxon>
        <taxon>Aquitalea</taxon>
    </lineage>
</organism>
<reference evidence="2 3" key="1">
    <citation type="submission" date="2020-07" db="EMBL/GenBank/DDBJ databases">
        <title>Draft genome sequence of violacein-producing bacteria and related species.</title>
        <authorList>
            <person name="Wilson H.S."/>
            <person name="De Leon M.E."/>
        </authorList>
    </citation>
    <scope>NUCLEOTIDE SEQUENCE [LARGE SCALE GENOMIC DNA]</scope>
    <source>
        <strain evidence="2 3">HSC-21Su07</strain>
    </source>
</reference>
<dbReference type="AlphaFoldDB" id="A0A838YAD1"/>
<dbReference type="Gene3D" id="3.10.450.50">
    <property type="match status" value="1"/>
</dbReference>
<dbReference type="RefSeq" id="WP_181834982.1">
    <property type="nucleotide sequence ID" value="NZ_JACERN010000017.1"/>
</dbReference>
<dbReference type="Proteomes" id="UP000545606">
    <property type="component" value="Unassembled WGS sequence"/>
</dbReference>
<feature type="domain" description="SnoaL-like" evidence="1">
    <location>
        <begin position="14"/>
        <end position="111"/>
    </location>
</feature>
<dbReference type="SUPFAM" id="SSF54427">
    <property type="entry name" value="NTF2-like"/>
    <property type="match status" value="1"/>
</dbReference>
<protein>
    <submittedName>
        <fullName evidence="2">Nuclear transport factor 2 family protein</fullName>
    </submittedName>
</protein>
<accession>A0A838YAD1</accession>
<dbReference type="InterPro" id="IPR037401">
    <property type="entry name" value="SnoaL-like"/>
</dbReference>
<dbReference type="InterPro" id="IPR032710">
    <property type="entry name" value="NTF2-like_dom_sf"/>
</dbReference>
<dbReference type="Pfam" id="PF12680">
    <property type="entry name" value="SnoaL_2"/>
    <property type="match status" value="1"/>
</dbReference>
<evidence type="ECO:0000313" key="3">
    <source>
        <dbReference type="Proteomes" id="UP000545606"/>
    </source>
</evidence>
<evidence type="ECO:0000259" key="1">
    <source>
        <dbReference type="Pfam" id="PF12680"/>
    </source>
</evidence>
<dbReference type="EMBL" id="JACERN010000017">
    <property type="protein sequence ID" value="MBA4707734.1"/>
    <property type="molecule type" value="Genomic_DNA"/>
</dbReference>
<sequence>MSGIDTAQFAASLTDYLHALEQSNVDEVVALFAPQATIYSPLLGWVSPASFYRKLADASGNSKITLLDIFHSSQGSRRATAYFRYDWVLKDHSTVSFDCVDVFDFTVDGLIEKLVIIYDTHTIRADLGDRFSKACSEND</sequence>
<name>A0A838YAD1_9NEIS</name>
<evidence type="ECO:0000313" key="2">
    <source>
        <dbReference type="EMBL" id="MBA4707734.1"/>
    </source>
</evidence>
<comment type="caution">
    <text evidence="2">The sequence shown here is derived from an EMBL/GenBank/DDBJ whole genome shotgun (WGS) entry which is preliminary data.</text>
</comment>